<dbReference type="OrthoDB" id="3361414at2759"/>
<feature type="compositionally biased region" description="Polar residues" evidence="1">
    <location>
        <begin position="1"/>
        <end position="11"/>
    </location>
</feature>
<dbReference type="EMBL" id="SGPM01000453">
    <property type="protein sequence ID" value="THH21376.1"/>
    <property type="molecule type" value="Genomic_DNA"/>
</dbReference>
<evidence type="ECO:0000313" key="3">
    <source>
        <dbReference type="Proteomes" id="UP000308730"/>
    </source>
</evidence>
<accession>A0A4S4M7S2</accession>
<gene>
    <name evidence="2" type="ORF">EUX98_g8395</name>
</gene>
<comment type="caution">
    <text evidence="2">The sequence shown here is derived from an EMBL/GenBank/DDBJ whole genome shotgun (WGS) entry which is preliminary data.</text>
</comment>
<feature type="compositionally biased region" description="Basic residues" evidence="1">
    <location>
        <begin position="27"/>
        <end position="39"/>
    </location>
</feature>
<organism evidence="2 3">
    <name type="scientific">Antrodiella citrinella</name>
    <dbReference type="NCBI Taxonomy" id="2447956"/>
    <lineage>
        <taxon>Eukaryota</taxon>
        <taxon>Fungi</taxon>
        <taxon>Dikarya</taxon>
        <taxon>Basidiomycota</taxon>
        <taxon>Agaricomycotina</taxon>
        <taxon>Agaricomycetes</taxon>
        <taxon>Polyporales</taxon>
        <taxon>Steccherinaceae</taxon>
        <taxon>Antrodiella</taxon>
    </lineage>
</organism>
<feature type="compositionally biased region" description="Low complexity" evidence="1">
    <location>
        <begin position="199"/>
        <end position="208"/>
    </location>
</feature>
<dbReference type="AlphaFoldDB" id="A0A4S4M7S2"/>
<feature type="region of interest" description="Disordered" evidence="1">
    <location>
        <begin position="156"/>
        <end position="249"/>
    </location>
</feature>
<proteinExistence type="predicted"/>
<sequence length="249" mass="26633">MPAAITNTNARKTARSGDKPNAPSISKKNRTVRRRGRAKKGFESDDDEIQREARTDSETDNNSSLLSDSDSDSASDDDDHPANNFEVVTPSTTQSPPPLHVKDAAGSSDIITIKAPLLNGTSGPFVGATDWAQMVADENATGAGDLPVIDFSDLNGHSITQSVPAPRSHKQKKQAKKAAGKAAAAVARVDDEEQHESPAEPVASSSRPSSRERRPSSHSKGPTPRQAYQQRLESDPSYVPTVGEFWGHD</sequence>
<dbReference type="Proteomes" id="UP000308730">
    <property type="component" value="Unassembled WGS sequence"/>
</dbReference>
<evidence type="ECO:0000256" key="1">
    <source>
        <dbReference type="SAM" id="MobiDB-lite"/>
    </source>
</evidence>
<name>A0A4S4M7S2_9APHY</name>
<feature type="compositionally biased region" description="Basic residues" evidence="1">
    <location>
        <begin position="167"/>
        <end position="179"/>
    </location>
</feature>
<feature type="compositionally biased region" description="Acidic residues" evidence="1">
    <location>
        <begin position="69"/>
        <end position="79"/>
    </location>
</feature>
<protein>
    <submittedName>
        <fullName evidence="2">Uncharacterized protein</fullName>
    </submittedName>
</protein>
<reference evidence="2 3" key="1">
    <citation type="submission" date="2019-02" db="EMBL/GenBank/DDBJ databases">
        <title>Genome sequencing of the rare red list fungi Antrodiella citrinella (Flaviporus citrinellus).</title>
        <authorList>
            <person name="Buettner E."/>
            <person name="Kellner H."/>
        </authorList>
    </citation>
    <scope>NUCLEOTIDE SEQUENCE [LARGE SCALE GENOMIC DNA]</scope>
    <source>
        <strain evidence="2 3">DSM 108506</strain>
    </source>
</reference>
<evidence type="ECO:0000313" key="2">
    <source>
        <dbReference type="EMBL" id="THH21376.1"/>
    </source>
</evidence>
<feature type="region of interest" description="Disordered" evidence="1">
    <location>
        <begin position="1"/>
        <end position="104"/>
    </location>
</feature>
<feature type="non-terminal residue" evidence="2">
    <location>
        <position position="249"/>
    </location>
</feature>
<keyword evidence="3" id="KW-1185">Reference proteome</keyword>